<protein>
    <submittedName>
        <fullName evidence="1">Uncharacterized protein</fullName>
    </submittedName>
</protein>
<dbReference type="EMBL" id="BK014855">
    <property type="protein sequence ID" value="DAD78971.1"/>
    <property type="molecule type" value="Genomic_DNA"/>
</dbReference>
<sequence length="72" mass="7977">MLDLTTDELWAVQESLKATLTRYAALDGTSRSNLLTFKREKIQSAYDKIAEVIKSRIAVSDNGIDKVTSNGD</sequence>
<accession>A0A8S5MAL9</accession>
<reference evidence="1" key="1">
    <citation type="journal article" date="2021" name="Proc. Natl. Acad. Sci. U.S.A.">
        <title>A Catalog of Tens of Thousands of Viruses from Human Metagenomes Reveals Hidden Associations with Chronic Diseases.</title>
        <authorList>
            <person name="Tisza M.J."/>
            <person name="Buck C.B."/>
        </authorList>
    </citation>
    <scope>NUCLEOTIDE SEQUENCE</scope>
    <source>
        <strain evidence="1">Ctv4j104</strain>
    </source>
</reference>
<name>A0A8S5MAL9_9CAUD</name>
<evidence type="ECO:0000313" key="1">
    <source>
        <dbReference type="EMBL" id="DAD78971.1"/>
    </source>
</evidence>
<organism evidence="1">
    <name type="scientific">Siphoviridae sp. ctv4j104</name>
    <dbReference type="NCBI Taxonomy" id="2826510"/>
    <lineage>
        <taxon>Viruses</taxon>
        <taxon>Duplodnaviria</taxon>
        <taxon>Heunggongvirae</taxon>
        <taxon>Uroviricota</taxon>
        <taxon>Caudoviricetes</taxon>
    </lineage>
</organism>
<proteinExistence type="predicted"/>